<gene>
    <name evidence="6" type="ORF">EV695_1691</name>
</gene>
<comment type="caution">
    <text evidence="6">The sequence shown here is derived from an EMBL/GenBank/DDBJ whole genome shotgun (WGS) entry which is preliminary data.</text>
</comment>
<evidence type="ECO:0000259" key="5">
    <source>
        <dbReference type="PROSITE" id="PS51063"/>
    </source>
</evidence>
<dbReference type="InterPro" id="IPR000595">
    <property type="entry name" value="cNMP-bd_dom"/>
</dbReference>
<dbReference type="GO" id="GO:0003677">
    <property type="term" value="F:DNA binding"/>
    <property type="evidence" value="ECO:0007669"/>
    <property type="project" value="UniProtKB-KW"/>
</dbReference>
<dbReference type="CDD" id="cd00038">
    <property type="entry name" value="CAP_ED"/>
    <property type="match status" value="1"/>
</dbReference>
<keyword evidence="3" id="KW-0804">Transcription</keyword>
<dbReference type="PROSITE" id="PS51063">
    <property type="entry name" value="HTH_CRP_2"/>
    <property type="match status" value="1"/>
</dbReference>
<evidence type="ECO:0000313" key="7">
    <source>
        <dbReference type="Proteomes" id="UP000294887"/>
    </source>
</evidence>
<dbReference type="InterPro" id="IPR050397">
    <property type="entry name" value="Env_Response_Regulators"/>
</dbReference>
<feature type="domain" description="HTH crp-type" evidence="5">
    <location>
        <begin position="156"/>
        <end position="238"/>
    </location>
</feature>
<organism evidence="6 7">
    <name type="scientific">Cocleimonas flava</name>
    <dbReference type="NCBI Taxonomy" id="634765"/>
    <lineage>
        <taxon>Bacteria</taxon>
        <taxon>Pseudomonadati</taxon>
        <taxon>Pseudomonadota</taxon>
        <taxon>Gammaproteobacteria</taxon>
        <taxon>Thiotrichales</taxon>
        <taxon>Thiotrichaceae</taxon>
        <taxon>Cocleimonas</taxon>
    </lineage>
</organism>
<dbReference type="GO" id="GO:0003700">
    <property type="term" value="F:DNA-binding transcription factor activity"/>
    <property type="evidence" value="ECO:0007669"/>
    <property type="project" value="TreeGrafter"/>
</dbReference>
<dbReference type="InterPro" id="IPR012318">
    <property type="entry name" value="HTH_CRP"/>
</dbReference>
<dbReference type="InterPro" id="IPR036390">
    <property type="entry name" value="WH_DNA-bd_sf"/>
</dbReference>
<dbReference type="PROSITE" id="PS50042">
    <property type="entry name" value="CNMP_BINDING_3"/>
    <property type="match status" value="1"/>
</dbReference>
<dbReference type="Gene3D" id="2.60.120.10">
    <property type="entry name" value="Jelly Rolls"/>
    <property type="match status" value="1"/>
</dbReference>
<dbReference type="OrthoDB" id="9126850at2"/>
<keyword evidence="1" id="KW-0805">Transcription regulation</keyword>
<dbReference type="Pfam" id="PF13545">
    <property type="entry name" value="HTH_Crp_2"/>
    <property type="match status" value="1"/>
</dbReference>
<dbReference type="InterPro" id="IPR018490">
    <property type="entry name" value="cNMP-bd_dom_sf"/>
</dbReference>
<dbReference type="GO" id="GO:0005829">
    <property type="term" value="C:cytosol"/>
    <property type="evidence" value="ECO:0007669"/>
    <property type="project" value="TreeGrafter"/>
</dbReference>
<dbReference type="PANTHER" id="PTHR24567:SF75">
    <property type="entry name" value="FUMARATE AND NITRATE REDUCTION REGULATORY PROTEIN"/>
    <property type="match status" value="1"/>
</dbReference>
<evidence type="ECO:0000256" key="3">
    <source>
        <dbReference type="ARBA" id="ARBA00023163"/>
    </source>
</evidence>
<dbReference type="SUPFAM" id="SSF51206">
    <property type="entry name" value="cAMP-binding domain-like"/>
    <property type="match status" value="1"/>
</dbReference>
<accession>A0A4R1F5U5</accession>
<dbReference type="InterPro" id="IPR014710">
    <property type="entry name" value="RmlC-like_jellyroll"/>
</dbReference>
<feature type="domain" description="Cyclic nucleotide-binding" evidence="4">
    <location>
        <begin position="20"/>
        <end position="92"/>
    </location>
</feature>
<evidence type="ECO:0000256" key="2">
    <source>
        <dbReference type="ARBA" id="ARBA00023125"/>
    </source>
</evidence>
<dbReference type="SMART" id="SM00100">
    <property type="entry name" value="cNMP"/>
    <property type="match status" value="1"/>
</dbReference>
<keyword evidence="2" id="KW-0238">DNA-binding</keyword>
<name>A0A4R1F5U5_9GAMM</name>
<proteinExistence type="predicted"/>
<dbReference type="Proteomes" id="UP000294887">
    <property type="component" value="Unassembled WGS sequence"/>
</dbReference>
<dbReference type="RefSeq" id="WP_131905483.1">
    <property type="nucleotide sequence ID" value="NZ_BAAAFU010000004.1"/>
</dbReference>
<dbReference type="PRINTS" id="PR00034">
    <property type="entry name" value="HTHCRP"/>
</dbReference>
<sequence length="251" mass="27812">MSHVKCKGHCYTCPVRHQSIFSELPEESLEATIQDFHTSVLTFESGETLFRQFDDSSESAYTLRKGLIKVTKSLPDGRTQIVRILVAGDLFGFDGFANESYNNTAIALTDCEVCRLPMAELAVLRKSTPEIDQSMVARLIKNIRQSEDMLLELGAKKASEKLASFIMRLSLSDQNLSFSVDALDSAPASEWSKLHLSRSEIGSLLGLTIETVSRFFSDWKRKGFIKEEKGSIQILDATALKNAACTQGACN</sequence>
<dbReference type="EMBL" id="SMFQ01000003">
    <property type="protein sequence ID" value="TCJ87188.1"/>
    <property type="molecule type" value="Genomic_DNA"/>
</dbReference>
<dbReference type="Pfam" id="PF00027">
    <property type="entry name" value="cNMP_binding"/>
    <property type="match status" value="1"/>
</dbReference>
<dbReference type="PANTHER" id="PTHR24567">
    <property type="entry name" value="CRP FAMILY TRANSCRIPTIONAL REGULATORY PROTEIN"/>
    <property type="match status" value="1"/>
</dbReference>
<evidence type="ECO:0000256" key="1">
    <source>
        <dbReference type="ARBA" id="ARBA00023015"/>
    </source>
</evidence>
<evidence type="ECO:0000259" key="4">
    <source>
        <dbReference type="PROSITE" id="PS50042"/>
    </source>
</evidence>
<dbReference type="InterPro" id="IPR036388">
    <property type="entry name" value="WH-like_DNA-bd_sf"/>
</dbReference>
<protein>
    <submittedName>
        <fullName evidence="6">CRP/FNR family transcriptional regulator</fullName>
    </submittedName>
</protein>
<keyword evidence="7" id="KW-1185">Reference proteome</keyword>
<dbReference type="SMART" id="SM00419">
    <property type="entry name" value="HTH_CRP"/>
    <property type="match status" value="1"/>
</dbReference>
<dbReference type="SUPFAM" id="SSF46785">
    <property type="entry name" value="Winged helix' DNA-binding domain"/>
    <property type="match status" value="1"/>
</dbReference>
<dbReference type="AlphaFoldDB" id="A0A4R1F5U5"/>
<evidence type="ECO:0000313" key="6">
    <source>
        <dbReference type="EMBL" id="TCJ87188.1"/>
    </source>
</evidence>
<reference evidence="6 7" key="1">
    <citation type="submission" date="2019-03" db="EMBL/GenBank/DDBJ databases">
        <title>Genomic Encyclopedia of Type Strains, Phase IV (KMG-IV): sequencing the most valuable type-strain genomes for metagenomic binning, comparative biology and taxonomic classification.</title>
        <authorList>
            <person name="Goeker M."/>
        </authorList>
    </citation>
    <scope>NUCLEOTIDE SEQUENCE [LARGE SCALE GENOMIC DNA]</scope>
    <source>
        <strain evidence="6 7">DSM 24830</strain>
    </source>
</reference>
<dbReference type="Gene3D" id="1.10.10.10">
    <property type="entry name" value="Winged helix-like DNA-binding domain superfamily/Winged helix DNA-binding domain"/>
    <property type="match status" value="1"/>
</dbReference>